<evidence type="ECO:0000313" key="1">
    <source>
        <dbReference type="EMBL" id="JAD33626.1"/>
    </source>
</evidence>
<organism evidence="1">
    <name type="scientific">Arundo donax</name>
    <name type="common">Giant reed</name>
    <name type="synonym">Donax arundinaceus</name>
    <dbReference type="NCBI Taxonomy" id="35708"/>
    <lineage>
        <taxon>Eukaryota</taxon>
        <taxon>Viridiplantae</taxon>
        <taxon>Streptophyta</taxon>
        <taxon>Embryophyta</taxon>
        <taxon>Tracheophyta</taxon>
        <taxon>Spermatophyta</taxon>
        <taxon>Magnoliopsida</taxon>
        <taxon>Liliopsida</taxon>
        <taxon>Poales</taxon>
        <taxon>Poaceae</taxon>
        <taxon>PACMAD clade</taxon>
        <taxon>Arundinoideae</taxon>
        <taxon>Arundineae</taxon>
        <taxon>Arundo</taxon>
    </lineage>
</organism>
<sequence>MTDFGGPCSWQNRFLLCTLS</sequence>
<reference evidence="1" key="2">
    <citation type="journal article" date="2015" name="Data Brief">
        <title>Shoot transcriptome of the giant reed, Arundo donax.</title>
        <authorList>
            <person name="Barrero R.A."/>
            <person name="Guerrero F.D."/>
            <person name="Moolhuijzen P."/>
            <person name="Goolsby J.A."/>
            <person name="Tidwell J."/>
            <person name="Bellgard S.E."/>
            <person name="Bellgard M.I."/>
        </authorList>
    </citation>
    <scope>NUCLEOTIDE SEQUENCE</scope>
    <source>
        <tissue evidence="1">Shoot tissue taken approximately 20 cm above the soil surface</tissue>
    </source>
</reference>
<reference evidence="1" key="1">
    <citation type="submission" date="2014-09" db="EMBL/GenBank/DDBJ databases">
        <authorList>
            <person name="Magalhaes I.L.F."/>
            <person name="Oliveira U."/>
            <person name="Santos F.R."/>
            <person name="Vidigal T.H.D.A."/>
            <person name="Brescovit A.D."/>
            <person name="Santos A.J."/>
        </authorList>
    </citation>
    <scope>NUCLEOTIDE SEQUENCE</scope>
    <source>
        <tissue evidence="1">Shoot tissue taken approximately 20 cm above the soil surface</tissue>
    </source>
</reference>
<dbReference type="EMBL" id="GBRH01264269">
    <property type="protein sequence ID" value="JAD33626.1"/>
    <property type="molecule type" value="Transcribed_RNA"/>
</dbReference>
<dbReference type="AlphaFoldDB" id="A0A0A8Z4B4"/>
<accession>A0A0A8Z4B4</accession>
<protein>
    <submittedName>
        <fullName evidence="1">Uncharacterized protein</fullName>
    </submittedName>
</protein>
<name>A0A0A8Z4B4_ARUDO</name>
<proteinExistence type="predicted"/>